<accession>A0A167MKU5</accession>
<protein>
    <submittedName>
        <fullName evidence="1">Uncharacterized protein</fullName>
    </submittedName>
</protein>
<evidence type="ECO:0000313" key="1">
    <source>
        <dbReference type="EMBL" id="KZO96824.1"/>
    </source>
</evidence>
<keyword evidence="2" id="KW-1185">Reference proteome</keyword>
<dbReference type="AlphaFoldDB" id="A0A167MKU5"/>
<sequence>MPALSLGICSGWEGRRWRRRRARVGYQKPAKWGREGVGRARARRERRCCRLTLASCARGDCALVGFCQGFPERGKRSLSSGTNN</sequence>
<proteinExistence type="predicted"/>
<reference evidence="1 2" key="1">
    <citation type="journal article" date="2016" name="Mol. Biol. Evol.">
        <title>Comparative Genomics of Early-Diverging Mushroom-Forming Fungi Provides Insights into the Origins of Lignocellulose Decay Capabilities.</title>
        <authorList>
            <person name="Nagy L.G."/>
            <person name="Riley R."/>
            <person name="Tritt A."/>
            <person name="Adam C."/>
            <person name="Daum C."/>
            <person name="Floudas D."/>
            <person name="Sun H."/>
            <person name="Yadav J.S."/>
            <person name="Pangilinan J."/>
            <person name="Larsson K.H."/>
            <person name="Matsuura K."/>
            <person name="Barry K."/>
            <person name="Labutti K."/>
            <person name="Kuo R."/>
            <person name="Ohm R.A."/>
            <person name="Bhattacharya S.S."/>
            <person name="Shirouzu T."/>
            <person name="Yoshinaga Y."/>
            <person name="Martin F.M."/>
            <person name="Grigoriev I.V."/>
            <person name="Hibbett D.S."/>
        </authorList>
    </citation>
    <scope>NUCLEOTIDE SEQUENCE [LARGE SCALE GENOMIC DNA]</scope>
    <source>
        <strain evidence="1 2">TUFC12733</strain>
    </source>
</reference>
<evidence type="ECO:0000313" key="2">
    <source>
        <dbReference type="Proteomes" id="UP000076738"/>
    </source>
</evidence>
<dbReference type="Proteomes" id="UP000076738">
    <property type="component" value="Unassembled WGS sequence"/>
</dbReference>
<dbReference type="EMBL" id="KV417282">
    <property type="protein sequence ID" value="KZO96824.1"/>
    <property type="molecule type" value="Genomic_DNA"/>
</dbReference>
<name>A0A167MKU5_CALVF</name>
<organism evidence="1 2">
    <name type="scientific">Calocera viscosa (strain TUFC12733)</name>
    <dbReference type="NCBI Taxonomy" id="1330018"/>
    <lineage>
        <taxon>Eukaryota</taxon>
        <taxon>Fungi</taxon>
        <taxon>Dikarya</taxon>
        <taxon>Basidiomycota</taxon>
        <taxon>Agaricomycotina</taxon>
        <taxon>Dacrymycetes</taxon>
        <taxon>Dacrymycetales</taxon>
        <taxon>Dacrymycetaceae</taxon>
        <taxon>Calocera</taxon>
    </lineage>
</organism>
<gene>
    <name evidence="1" type="ORF">CALVIDRAFT_99675</name>
</gene>